<accession>A0ABW8ZCN8</accession>
<dbReference type="SUPFAM" id="SSF46785">
    <property type="entry name" value="Winged helix' DNA-binding domain"/>
    <property type="match status" value="1"/>
</dbReference>
<sequence>MNTDTTMVALIAIAHKSRLAIFQVLVAAGPSGLSAGDISDQLKIAPSSLSFHLKEMSRACLISPRREGTSIYYSAVAETMGQVIDFLVKNCLLGLKEFPAW</sequence>
<name>A0ABW8ZCN8_9BURK</name>
<dbReference type="InterPro" id="IPR051011">
    <property type="entry name" value="Metal_resp_trans_reg"/>
</dbReference>
<dbReference type="PROSITE" id="PS50987">
    <property type="entry name" value="HTH_ARSR_2"/>
    <property type="match status" value="1"/>
</dbReference>
<dbReference type="RefSeq" id="WP_408169789.1">
    <property type="nucleotide sequence ID" value="NZ_JAQQFR010000015.1"/>
</dbReference>
<evidence type="ECO:0000313" key="6">
    <source>
        <dbReference type="Proteomes" id="UP001629214"/>
    </source>
</evidence>
<dbReference type="Pfam" id="PF12840">
    <property type="entry name" value="HTH_20"/>
    <property type="match status" value="1"/>
</dbReference>
<dbReference type="NCBIfam" id="NF033788">
    <property type="entry name" value="HTH_metalloreg"/>
    <property type="match status" value="1"/>
</dbReference>
<feature type="domain" description="HTH arsR-type" evidence="4">
    <location>
        <begin position="1"/>
        <end position="95"/>
    </location>
</feature>
<dbReference type="InterPro" id="IPR011991">
    <property type="entry name" value="ArsR-like_HTH"/>
</dbReference>
<evidence type="ECO:0000256" key="1">
    <source>
        <dbReference type="ARBA" id="ARBA00023015"/>
    </source>
</evidence>
<proteinExistence type="predicted"/>
<dbReference type="CDD" id="cd00090">
    <property type="entry name" value="HTH_ARSR"/>
    <property type="match status" value="1"/>
</dbReference>
<dbReference type="EMBL" id="JAQQFR010000015">
    <property type="protein sequence ID" value="MFL9880781.1"/>
    <property type="molecule type" value="Genomic_DNA"/>
</dbReference>
<gene>
    <name evidence="5" type="ORF">PQR63_20455</name>
</gene>
<keyword evidence="6" id="KW-1185">Reference proteome</keyword>
<dbReference type="PANTHER" id="PTHR43132">
    <property type="entry name" value="ARSENICAL RESISTANCE OPERON REPRESSOR ARSR-RELATED"/>
    <property type="match status" value="1"/>
</dbReference>
<dbReference type="Gene3D" id="1.10.10.10">
    <property type="entry name" value="Winged helix-like DNA-binding domain superfamily/Winged helix DNA-binding domain"/>
    <property type="match status" value="1"/>
</dbReference>
<dbReference type="InterPro" id="IPR036390">
    <property type="entry name" value="WH_DNA-bd_sf"/>
</dbReference>
<evidence type="ECO:0000256" key="3">
    <source>
        <dbReference type="ARBA" id="ARBA00023163"/>
    </source>
</evidence>
<organism evidence="5 6">
    <name type="scientific">Herbaspirillum rhizosphaerae</name>
    <dbReference type="NCBI Taxonomy" id="346179"/>
    <lineage>
        <taxon>Bacteria</taxon>
        <taxon>Pseudomonadati</taxon>
        <taxon>Pseudomonadota</taxon>
        <taxon>Betaproteobacteria</taxon>
        <taxon>Burkholderiales</taxon>
        <taxon>Oxalobacteraceae</taxon>
        <taxon>Herbaspirillum</taxon>
    </lineage>
</organism>
<dbReference type="InterPro" id="IPR036388">
    <property type="entry name" value="WH-like_DNA-bd_sf"/>
</dbReference>
<keyword evidence="3" id="KW-0804">Transcription</keyword>
<dbReference type="Proteomes" id="UP001629214">
    <property type="component" value="Unassembled WGS sequence"/>
</dbReference>
<dbReference type="PANTHER" id="PTHR43132:SF2">
    <property type="entry name" value="ARSENICAL RESISTANCE OPERON REPRESSOR ARSR-RELATED"/>
    <property type="match status" value="1"/>
</dbReference>
<dbReference type="SMART" id="SM00418">
    <property type="entry name" value="HTH_ARSR"/>
    <property type="match status" value="1"/>
</dbReference>
<keyword evidence="1" id="KW-0805">Transcription regulation</keyword>
<protein>
    <submittedName>
        <fullName evidence="5">Metalloregulator ArsR/SmtB family transcription factor</fullName>
    </submittedName>
</protein>
<evidence type="ECO:0000313" key="5">
    <source>
        <dbReference type="EMBL" id="MFL9880781.1"/>
    </source>
</evidence>
<dbReference type="InterPro" id="IPR001845">
    <property type="entry name" value="HTH_ArsR_DNA-bd_dom"/>
</dbReference>
<comment type="caution">
    <text evidence="5">The sequence shown here is derived from an EMBL/GenBank/DDBJ whole genome shotgun (WGS) entry which is preliminary data.</text>
</comment>
<reference evidence="5 6" key="1">
    <citation type="journal article" date="2024" name="Chem. Sci.">
        <title>Discovery of megapolipeptins by genome mining of a Burkholderiales bacteria collection.</title>
        <authorList>
            <person name="Paulo B.S."/>
            <person name="Recchia M.J.J."/>
            <person name="Lee S."/>
            <person name="Fergusson C.H."/>
            <person name="Romanowski S.B."/>
            <person name="Hernandez A."/>
            <person name="Krull N."/>
            <person name="Liu D.Y."/>
            <person name="Cavanagh H."/>
            <person name="Bos A."/>
            <person name="Gray C.A."/>
            <person name="Murphy B.T."/>
            <person name="Linington R.G."/>
            <person name="Eustaquio A.S."/>
        </authorList>
    </citation>
    <scope>NUCLEOTIDE SEQUENCE [LARGE SCALE GENOMIC DNA]</scope>
    <source>
        <strain evidence="5 6">RL21-008-BIB-B</strain>
    </source>
</reference>
<evidence type="ECO:0000259" key="4">
    <source>
        <dbReference type="PROSITE" id="PS50987"/>
    </source>
</evidence>
<keyword evidence="2" id="KW-0238">DNA-binding</keyword>
<evidence type="ECO:0000256" key="2">
    <source>
        <dbReference type="ARBA" id="ARBA00023125"/>
    </source>
</evidence>